<feature type="region of interest" description="Disordered" evidence="2">
    <location>
        <begin position="606"/>
        <end position="632"/>
    </location>
</feature>
<feature type="disulfide bond" evidence="1">
    <location>
        <begin position="339"/>
        <end position="348"/>
    </location>
</feature>
<organism evidence="7 8">
    <name type="scientific">Lingula anatina</name>
    <name type="common">Brachiopod</name>
    <name type="synonym">Lingula unguis</name>
    <dbReference type="NCBI Taxonomy" id="7574"/>
    <lineage>
        <taxon>Eukaryota</taxon>
        <taxon>Metazoa</taxon>
        <taxon>Spiralia</taxon>
        <taxon>Lophotrochozoa</taxon>
        <taxon>Brachiopoda</taxon>
        <taxon>Linguliformea</taxon>
        <taxon>Lingulata</taxon>
        <taxon>Lingulida</taxon>
        <taxon>Linguloidea</taxon>
        <taxon>Lingulidae</taxon>
        <taxon>Lingula</taxon>
    </lineage>
</organism>
<name>A0A1S3IBA6_LINAN</name>
<dbReference type="RefSeq" id="XP_013395542.1">
    <property type="nucleotide sequence ID" value="XM_013540088.1"/>
</dbReference>
<dbReference type="SUPFAM" id="SSF57196">
    <property type="entry name" value="EGF/Laminin"/>
    <property type="match status" value="1"/>
</dbReference>
<gene>
    <name evidence="8" type="primary">LOC106162712</name>
</gene>
<feature type="domain" description="EGF-like" evidence="5">
    <location>
        <begin position="306"/>
        <end position="349"/>
    </location>
</feature>
<keyword evidence="3" id="KW-1133">Transmembrane helix</keyword>
<dbReference type="InParanoid" id="A0A1S3IBA6"/>
<dbReference type="InterPro" id="IPR007110">
    <property type="entry name" value="Ig-like_dom"/>
</dbReference>
<dbReference type="PANTHER" id="PTHR45889">
    <property type="entry name" value="IG-LIKE DOMAIN-CONTAINING PROTEIN"/>
    <property type="match status" value="1"/>
</dbReference>
<feature type="domain" description="Ig-like" evidence="6">
    <location>
        <begin position="143"/>
        <end position="279"/>
    </location>
</feature>
<reference evidence="8" key="1">
    <citation type="submission" date="2025-08" db="UniProtKB">
        <authorList>
            <consortium name="RefSeq"/>
        </authorList>
    </citation>
    <scope>IDENTIFICATION</scope>
    <source>
        <tissue evidence="8">Gonads</tissue>
    </source>
</reference>
<dbReference type="InterPro" id="IPR000742">
    <property type="entry name" value="EGF"/>
</dbReference>
<comment type="caution">
    <text evidence="1">Lacks conserved residue(s) required for the propagation of feature annotation.</text>
</comment>
<feature type="compositionally biased region" description="Polar residues" evidence="2">
    <location>
        <begin position="432"/>
        <end position="447"/>
    </location>
</feature>
<evidence type="ECO:0000256" key="2">
    <source>
        <dbReference type="SAM" id="MobiDB-lite"/>
    </source>
</evidence>
<feature type="region of interest" description="Disordered" evidence="2">
    <location>
        <begin position="652"/>
        <end position="734"/>
    </location>
</feature>
<feature type="compositionally biased region" description="Polar residues" evidence="2">
    <location>
        <begin position="526"/>
        <end position="541"/>
    </location>
</feature>
<evidence type="ECO:0000313" key="7">
    <source>
        <dbReference type="Proteomes" id="UP000085678"/>
    </source>
</evidence>
<dbReference type="Gene3D" id="2.40.50.120">
    <property type="match status" value="1"/>
</dbReference>
<dbReference type="STRING" id="7574.A0A1S3IBA6"/>
<evidence type="ECO:0000256" key="4">
    <source>
        <dbReference type="SAM" id="SignalP"/>
    </source>
</evidence>
<dbReference type="Pfam" id="PF07679">
    <property type="entry name" value="I-set"/>
    <property type="match status" value="1"/>
</dbReference>
<evidence type="ECO:0000313" key="8">
    <source>
        <dbReference type="RefSeq" id="XP_013395542.1"/>
    </source>
</evidence>
<proteinExistence type="predicted"/>
<dbReference type="AlphaFoldDB" id="A0A1S3IBA6"/>
<feature type="compositionally biased region" description="Polar residues" evidence="2">
    <location>
        <begin position="652"/>
        <end position="663"/>
    </location>
</feature>
<dbReference type="InterPro" id="IPR003599">
    <property type="entry name" value="Ig_sub"/>
</dbReference>
<dbReference type="SUPFAM" id="SSF50242">
    <property type="entry name" value="TIMP-like"/>
    <property type="match status" value="1"/>
</dbReference>
<evidence type="ECO:0000259" key="6">
    <source>
        <dbReference type="PROSITE" id="PS50835"/>
    </source>
</evidence>
<dbReference type="PROSITE" id="PS00022">
    <property type="entry name" value="EGF_1"/>
    <property type="match status" value="1"/>
</dbReference>
<dbReference type="GeneID" id="106162712"/>
<dbReference type="PROSITE" id="PS50026">
    <property type="entry name" value="EGF_3"/>
    <property type="match status" value="1"/>
</dbReference>
<dbReference type="InterPro" id="IPR036179">
    <property type="entry name" value="Ig-like_dom_sf"/>
</dbReference>
<dbReference type="Gene3D" id="2.60.40.10">
    <property type="entry name" value="Immunoglobulins"/>
    <property type="match status" value="1"/>
</dbReference>
<feature type="chain" id="PRO_5010182604" evidence="4">
    <location>
        <begin position="26"/>
        <end position="734"/>
    </location>
</feature>
<dbReference type="InterPro" id="IPR003598">
    <property type="entry name" value="Ig_sub2"/>
</dbReference>
<dbReference type="SMART" id="SM00409">
    <property type="entry name" value="IG"/>
    <property type="match status" value="1"/>
</dbReference>
<feature type="region of interest" description="Disordered" evidence="2">
    <location>
        <begin position="520"/>
        <end position="572"/>
    </location>
</feature>
<keyword evidence="1" id="KW-1015">Disulfide bond</keyword>
<keyword evidence="3" id="KW-0472">Membrane</keyword>
<dbReference type="SMART" id="SM00408">
    <property type="entry name" value="IGc2"/>
    <property type="match status" value="1"/>
</dbReference>
<sequence>MAWTPLLQYIALGLIFCTQILLSKACRTDYTDVASRAFFAKYVFVGRVETLSPVGEDSLYNATFSVTEQLKGRIHNQKRIQSVTVGPFGPKNPLLCIGDVRQGEKYIVFLNSTLEVSGLAERASNRTIKEAKGILCKRCAKMPVIKKIRDVRAAEGDRVQIRCQVRGRPLPEITWYKDGEVIRNKKGLKVQNKRNLTLVLKSNDTSKNSETSDSSYEFEFEDDEKVDSIDNGGAAAIDKTKVKFTQILRIRSFKGAYSGVYTCEAKSIVGTRTRSFNISAEPSSIRGNPSGSPSALLPGTTTPSQHIRNCPSVEAQKYCFNGGTCFILPIQPNEWHCMCPINWKGKRCETYHHTAGKPVYSQPSSAWATETSIVVACGTLVVLIAVAAVVVIILQRRHHRRKKSQFAAMYFKGGAAGQDDHGQDIWLTRMTNTNQPGALDPNNQESSPLIAHGCTNPLGDEPDGRKPPATVAEPQDSLERQQRGRLPAVSETPNSMRKYTVHQNMPIHPLVTATVHAKPPEHQELKSNSPSQNSKTESLQQRMHHSSGSEDDAESPDPTGRLHGNKTGTGLPLEIDDYIEQRGSPMIDSDMEVNPADSEVDLNMGSQDVHHPGRHHLRYGSHDQMESEIDANDESFEEGDHDFHEQLLNGYLNNLGSASSPSQIRVPKSPKTDETAKAYAYDSDDDDDDNEEEVEDPRVHYHYPNPKFTTFQPGPRTGEYSNQYSRPPEQKYHA</sequence>
<evidence type="ECO:0000256" key="3">
    <source>
        <dbReference type="SAM" id="Phobius"/>
    </source>
</evidence>
<keyword evidence="1" id="KW-0245">EGF-like domain</keyword>
<dbReference type="SUPFAM" id="SSF48726">
    <property type="entry name" value="Immunoglobulin"/>
    <property type="match status" value="1"/>
</dbReference>
<dbReference type="CDD" id="cd00054">
    <property type="entry name" value="EGF_CA"/>
    <property type="match status" value="1"/>
</dbReference>
<dbReference type="InterPro" id="IPR013098">
    <property type="entry name" value="Ig_I-set"/>
</dbReference>
<keyword evidence="3" id="KW-0812">Transmembrane</keyword>
<feature type="region of interest" description="Disordered" evidence="2">
    <location>
        <begin position="432"/>
        <end position="495"/>
    </location>
</feature>
<dbReference type="PROSITE" id="PS50835">
    <property type="entry name" value="IG_LIKE"/>
    <property type="match status" value="1"/>
</dbReference>
<accession>A0A1S3IBA6</accession>
<dbReference type="GO" id="GO:0032809">
    <property type="term" value="C:neuronal cell body membrane"/>
    <property type="evidence" value="ECO:0007669"/>
    <property type="project" value="TreeGrafter"/>
</dbReference>
<protein>
    <submittedName>
        <fullName evidence="8">Uncharacterized protein LOC106162712 isoform X1</fullName>
    </submittedName>
</protein>
<dbReference type="InterPro" id="IPR008993">
    <property type="entry name" value="TIMP-like_OB-fold"/>
</dbReference>
<feature type="compositionally biased region" description="Acidic residues" evidence="2">
    <location>
        <begin position="682"/>
        <end position="695"/>
    </location>
</feature>
<dbReference type="InterPro" id="IPR013783">
    <property type="entry name" value="Ig-like_fold"/>
</dbReference>
<keyword evidence="4" id="KW-0732">Signal</keyword>
<dbReference type="GO" id="GO:0007156">
    <property type="term" value="P:homophilic cell adhesion via plasma membrane adhesion molecules"/>
    <property type="evidence" value="ECO:0007669"/>
    <property type="project" value="TreeGrafter"/>
</dbReference>
<feature type="transmembrane region" description="Helical" evidence="3">
    <location>
        <begin position="373"/>
        <end position="394"/>
    </location>
</feature>
<dbReference type="Gene3D" id="2.10.25.10">
    <property type="entry name" value="Laminin"/>
    <property type="match status" value="1"/>
</dbReference>
<dbReference type="Proteomes" id="UP000085678">
    <property type="component" value="Unplaced"/>
</dbReference>
<dbReference type="PANTHER" id="PTHR45889:SF1">
    <property type="entry name" value="CELL ADHESION MOLECULE 2"/>
    <property type="match status" value="1"/>
</dbReference>
<dbReference type="KEGG" id="lak:106162712"/>
<feature type="signal peptide" evidence="4">
    <location>
        <begin position="1"/>
        <end position="25"/>
    </location>
</feature>
<evidence type="ECO:0000256" key="1">
    <source>
        <dbReference type="PROSITE-ProRule" id="PRU00076"/>
    </source>
</evidence>
<dbReference type="OrthoDB" id="6146977at2759"/>
<evidence type="ECO:0000259" key="5">
    <source>
        <dbReference type="PROSITE" id="PS50026"/>
    </source>
</evidence>
<keyword evidence="7" id="KW-1185">Reference proteome</keyword>